<evidence type="ECO:0000313" key="1">
    <source>
        <dbReference type="EMBL" id="GAA5006762.1"/>
    </source>
</evidence>
<protein>
    <submittedName>
        <fullName evidence="1">Uncharacterized protein</fullName>
    </submittedName>
</protein>
<proteinExistence type="predicted"/>
<name>A0ABP9IQX9_9ACTN</name>
<dbReference type="RefSeq" id="WP_345646202.1">
    <property type="nucleotide sequence ID" value="NZ_BAABKB010000005.1"/>
</dbReference>
<keyword evidence="2" id="KW-1185">Reference proteome</keyword>
<comment type="caution">
    <text evidence="1">The sequence shown here is derived from an EMBL/GenBank/DDBJ whole genome shotgun (WGS) entry which is preliminary data.</text>
</comment>
<gene>
    <name evidence="1" type="ORF">GCM10023335_24460</name>
</gene>
<organism evidence="1 2">
    <name type="scientific">Streptomyces siamensis</name>
    <dbReference type="NCBI Taxonomy" id="1274986"/>
    <lineage>
        <taxon>Bacteria</taxon>
        <taxon>Bacillati</taxon>
        <taxon>Actinomycetota</taxon>
        <taxon>Actinomycetes</taxon>
        <taxon>Kitasatosporales</taxon>
        <taxon>Streptomycetaceae</taxon>
        <taxon>Streptomyces</taxon>
    </lineage>
</organism>
<reference evidence="2" key="1">
    <citation type="journal article" date="2019" name="Int. J. Syst. Evol. Microbiol.">
        <title>The Global Catalogue of Microorganisms (GCM) 10K type strain sequencing project: providing services to taxonomists for standard genome sequencing and annotation.</title>
        <authorList>
            <consortium name="The Broad Institute Genomics Platform"/>
            <consortium name="The Broad Institute Genome Sequencing Center for Infectious Disease"/>
            <person name="Wu L."/>
            <person name="Ma J."/>
        </authorList>
    </citation>
    <scope>NUCLEOTIDE SEQUENCE [LARGE SCALE GENOMIC DNA]</scope>
    <source>
        <strain evidence="2">JCM 18409</strain>
    </source>
</reference>
<dbReference type="EMBL" id="BAABKB010000005">
    <property type="protein sequence ID" value="GAA5006762.1"/>
    <property type="molecule type" value="Genomic_DNA"/>
</dbReference>
<accession>A0ABP9IQX9</accession>
<evidence type="ECO:0000313" key="2">
    <source>
        <dbReference type="Proteomes" id="UP001501759"/>
    </source>
</evidence>
<sequence>MAVIDRSLTGQLKRRRLFLTQERSDVAEIVYVCVDDGLPGGFPVGYVIPSRAGAWSAYARVRPGVRVFATDEVGTGLPDVVEAVRAVLDHARYGDVLFALEQETDRDGTYTAKVRREHAAWFAALDAPEGITQLGDGRIRLTAPAVAYLRGLPARLGCHVDGDDRIRLAGESYVLTREPRRVR</sequence>
<dbReference type="Proteomes" id="UP001501759">
    <property type="component" value="Unassembled WGS sequence"/>
</dbReference>